<dbReference type="RefSeq" id="WP_227868937.1">
    <property type="nucleotide sequence ID" value="NZ_CAAHGW010000004.1"/>
</dbReference>
<sequence length="171" mass="20219">MSRCIANLPQQIPVKWIQEGVLFRDRIPTYKGYRRQFNQILLGAWGIESAYVDAEIIVATWRGLQRFKGIKVEFIQLSNKNIFDVLEKDLSKKLRFEDISIEAILGKYLCNNDIEIIKYLYEKDKINMELLISLISKISNKLVKQEFIKVLVLYEYVKKLFTSRLHLLFII</sequence>
<gene>
    <name evidence="1" type="primary">hisS.1_2</name>
    <name evidence="1" type="ORF">SAMEA1711581_00412</name>
</gene>
<accession>A0A8B6IZX1</accession>
<dbReference type="InterPro" id="IPR045864">
    <property type="entry name" value="aa-tRNA-synth_II/BPL/LPL"/>
</dbReference>
<dbReference type="AlphaFoldDB" id="A0A8B6IZX1"/>
<protein>
    <submittedName>
        <fullName evidence="1">Histidyl-tRNA synthetase protein HisS</fullName>
    </submittedName>
</protein>
<proteinExistence type="predicted"/>
<evidence type="ECO:0000313" key="1">
    <source>
        <dbReference type="EMBL" id="VHC99272.1"/>
    </source>
</evidence>
<keyword evidence="1" id="KW-0030">Aminoacyl-tRNA synthetase</keyword>
<comment type="caution">
    <text evidence="1">The sequence shown here is derived from an EMBL/GenBank/DDBJ whole genome shotgun (WGS) entry which is preliminary data.</text>
</comment>
<reference evidence="1 2" key="1">
    <citation type="submission" date="2019-04" db="EMBL/GenBank/DDBJ databases">
        <authorList>
            <consortium name="Pathogen Informatics"/>
        </authorList>
    </citation>
    <scope>NUCLEOTIDE SEQUENCE [LARGE SCALE GENOMIC DNA]</scope>
    <source>
        <strain evidence="1 2">K36395</strain>
    </source>
</reference>
<organism evidence="1 2">
    <name type="scientific">Streptococcus pyogenes</name>
    <dbReference type="NCBI Taxonomy" id="1314"/>
    <lineage>
        <taxon>Bacteria</taxon>
        <taxon>Bacillati</taxon>
        <taxon>Bacillota</taxon>
        <taxon>Bacilli</taxon>
        <taxon>Lactobacillales</taxon>
        <taxon>Streptococcaceae</taxon>
        <taxon>Streptococcus</taxon>
    </lineage>
</organism>
<dbReference type="GO" id="GO:0016740">
    <property type="term" value="F:transferase activity"/>
    <property type="evidence" value="ECO:0007669"/>
    <property type="project" value="UniProtKB-ARBA"/>
</dbReference>
<evidence type="ECO:0000313" key="2">
    <source>
        <dbReference type="Proteomes" id="UP000353394"/>
    </source>
</evidence>
<keyword evidence="1" id="KW-0436">Ligase</keyword>
<dbReference type="GO" id="GO:0140096">
    <property type="term" value="F:catalytic activity, acting on a protein"/>
    <property type="evidence" value="ECO:0007669"/>
    <property type="project" value="UniProtKB-ARBA"/>
</dbReference>
<name>A0A8B6IZX1_STRPY</name>
<dbReference type="GO" id="GO:0004812">
    <property type="term" value="F:aminoacyl-tRNA ligase activity"/>
    <property type="evidence" value="ECO:0007669"/>
    <property type="project" value="UniProtKB-KW"/>
</dbReference>
<dbReference type="Proteomes" id="UP000353394">
    <property type="component" value="Unassembled WGS sequence"/>
</dbReference>
<dbReference type="EMBL" id="CAAIJW010000003">
    <property type="protein sequence ID" value="VHC99272.1"/>
    <property type="molecule type" value="Genomic_DNA"/>
</dbReference>
<dbReference type="SUPFAM" id="SSF55681">
    <property type="entry name" value="Class II aaRS and biotin synthetases"/>
    <property type="match status" value="1"/>
</dbReference>
<dbReference type="Gene3D" id="3.30.930.10">
    <property type="entry name" value="Bira Bifunctional Protein, Domain 2"/>
    <property type="match status" value="1"/>
</dbReference>